<dbReference type="PANTHER" id="PTHR10794">
    <property type="entry name" value="ABHYDROLASE DOMAIN-CONTAINING PROTEIN"/>
    <property type="match status" value="1"/>
</dbReference>
<name>A0A5C6FAT4_9BACT</name>
<proteinExistence type="inferred from homology"/>
<feature type="active site" description="Charge relay system" evidence="2">
    <location>
        <position position="290"/>
    </location>
</feature>
<dbReference type="InterPro" id="IPR022742">
    <property type="entry name" value="Hydrolase_4"/>
</dbReference>
<keyword evidence="4" id="KW-0378">Hydrolase</keyword>
<evidence type="ECO:0000313" key="4">
    <source>
        <dbReference type="EMBL" id="TWU58913.1"/>
    </source>
</evidence>
<gene>
    <name evidence="4" type="ORF">Poly51_16930</name>
</gene>
<evidence type="ECO:0000256" key="1">
    <source>
        <dbReference type="ARBA" id="ARBA00010884"/>
    </source>
</evidence>
<protein>
    <submittedName>
        <fullName evidence="4">Putative hydrolase</fullName>
    </submittedName>
</protein>
<dbReference type="Pfam" id="PF12146">
    <property type="entry name" value="Hydrolase_4"/>
    <property type="match status" value="1"/>
</dbReference>
<dbReference type="Proteomes" id="UP000318288">
    <property type="component" value="Unassembled WGS sequence"/>
</dbReference>
<feature type="domain" description="Serine aminopeptidase S33" evidence="3">
    <location>
        <begin position="77"/>
        <end position="321"/>
    </location>
</feature>
<dbReference type="InterPro" id="IPR029058">
    <property type="entry name" value="AB_hydrolase_fold"/>
</dbReference>
<accession>A0A5C6FAT4</accession>
<evidence type="ECO:0000259" key="3">
    <source>
        <dbReference type="Pfam" id="PF12146"/>
    </source>
</evidence>
<dbReference type="AlphaFoldDB" id="A0A5C6FAT4"/>
<dbReference type="PRINTS" id="PR00111">
    <property type="entry name" value="ABHYDROLASE"/>
</dbReference>
<dbReference type="SUPFAM" id="SSF53474">
    <property type="entry name" value="alpha/beta-Hydrolases"/>
    <property type="match status" value="1"/>
</dbReference>
<comment type="caution">
    <text evidence="4">The sequence shown here is derived from an EMBL/GenBank/DDBJ whole genome shotgun (WGS) entry which is preliminary data.</text>
</comment>
<evidence type="ECO:0000256" key="2">
    <source>
        <dbReference type="PIRSR" id="PIRSR005211-1"/>
    </source>
</evidence>
<feature type="active site" description="Charge relay system" evidence="2">
    <location>
        <position position="157"/>
    </location>
</feature>
<dbReference type="PANTHER" id="PTHR10794:SF94">
    <property type="entry name" value="ESTERASE YHET-RELATED"/>
    <property type="match status" value="1"/>
</dbReference>
<comment type="similarity">
    <text evidence="1">Belongs to the AB hydrolase superfamily. AB hydrolase 4 family.</text>
</comment>
<reference evidence="4 5" key="1">
    <citation type="submission" date="2019-02" db="EMBL/GenBank/DDBJ databases">
        <title>Deep-cultivation of Planctomycetes and their phenomic and genomic characterization uncovers novel biology.</title>
        <authorList>
            <person name="Wiegand S."/>
            <person name="Jogler M."/>
            <person name="Boedeker C."/>
            <person name="Pinto D."/>
            <person name="Vollmers J."/>
            <person name="Rivas-Marin E."/>
            <person name="Kohn T."/>
            <person name="Peeters S.H."/>
            <person name="Heuer A."/>
            <person name="Rast P."/>
            <person name="Oberbeckmann S."/>
            <person name="Bunk B."/>
            <person name="Jeske O."/>
            <person name="Meyerdierks A."/>
            <person name="Storesund J.E."/>
            <person name="Kallscheuer N."/>
            <person name="Luecker S."/>
            <person name="Lage O.M."/>
            <person name="Pohl T."/>
            <person name="Merkel B.J."/>
            <person name="Hornburger P."/>
            <person name="Mueller R.-W."/>
            <person name="Bruemmer F."/>
            <person name="Labrenz M."/>
            <person name="Spormann A.M."/>
            <person name="Op Den Camp H."/>
            <person name="Overmann J."/>
            <person name="Amann R."/>
            <person name="Jetten M.S.M."/>
            <person name="Mascher T."/>
            <person name="Medema M.H."/>
            <person name="Devos D.P."/>
            <person name="Kaster A.-K."/>
            <person name="Ovreas L."/>
            <person name="Rohde M."/>
            <person name="Galperin M.Y."/>
            <person name="Jogler C."/>
        </authorList>
    </citation>
    <scope>NUCLEOTIDE SEQUENCE [LARGE SCALE GENOMIC DNA]</scope>
    <source>
        <strain evidence="4 5">Poly51</strain>
    </source>
</reference>
<dbReference type="PIRSF" id="PIRSF005211">
    <property type="entry name" value="Ab_hydro_YheT"/>
    <property type="match status" value="1"/>
</dbReference>
<dbReference type="GO" id="GO:0034338">
    <property type="term" value="F:short-chain carboxylesterase activity"/>
    <property type="evidence" value="ECO:0007669"/>
    <property type="project" value="TreeGrafter"/>
</dbReference>
<dbReference type="InterPro" id="IPR012020">
    <property type="entry name" value="ABHD4"/>
</dbReference>
<dbReference type="InterPro" id="IPR050960">
    <property type="entry name" value="AB_hydrolase_4_sf"/>
</dbReference>
<sequence>MVHRNDTTFQPPIFRPHRIWRGGHLQTIATIGEDRSIGLSPTPIRVPVSDGDSIVLHEDLAKGDLAKPVSSGGDSPGSVLLVHGLTGCHAAPYMTRLADRFARLGMRVYRMDMRGFGAAKDFSTNLAHAGRSDDCLSAISMIADRNPDGPIFAIGVSLGGGQLLRGMGRIGGGIDAEPEWIDRFAGLVAISPPLNLTCCSDNMQRLRLRLYNRYFIRSLLSRIPPGVRAREDFAACIAAPRPRTLRELDDRFTAPLSGFADAAAYYDASSSCHVVDSIGVNTLVLTAADDPIVPVECFINARQAWSPTTQLIVSPSGGHAGFIDRQRRSWMDEVVLGWVTAAMEQRIRHS</sequence>
<dbReference type="OrthoDB" id="332676at2"/>
<dbReference type="EMBL" id="SJPW01000002">
    <property type="protein sequence ID" value="TWU58913.1"/>
    <property type="molecule type" value="Genomic_DNA"/>
</dbReference>
<dbReference type="InterPro" id="IPR000073">
    <property type="entry name" value="AB_hydrolase_1"/>
</dbReference>
<dbReference type="Gene3D" id="3.40.50.1820">
    <property type="entry name" value="alpha/beta hydrolase"/>
    <property type="match status" value="1"/>
</dbReference>
<evidence type="ECO:0000313" key="5">
    <source>
        <dbReference type="Proteomes" id="UP000318288"/>
    </source>
</evidence>
<organism evidence="4 5">
    <name type="scientific">Rubripirellula tenax</name>
    <dbReference type="NCBI Taxonomy" id="2528015"/>
    <lineage>
        <taxon>Bacteria</taxon>
        <taxon>Pseudomonadati</taxon>
        <taxon>Planctomycetota</taxon>
        <taxon>Planctomycetia</taxon>
        <taxon>Pirellulales</taxon>
        <taxon>Pirellulaceae</taxon>
        <taxon>Rubripirellula</taxon>
    </lineage>
</organism>
<dbReference type="GO" id="GO:0047372">
    <property type="term" value="F:monoacylglycerol lipase activity"/>
    <property type="evidence" value="ECO:0007669"/>
    <property type="project" value="TreeGrafter"/>
</dbReference>
<feature type="active site" description="Charge relay system" evidence="2">
    <location>
        <position position="319"/>
    </location>
</feature>
<keyword evidence="5" id="KW-1185">Reference proteome</keyword>